<dbReference type="SUPFAM" id="SSF52799">
    <property type="entry name" value="(Phosphotyrosine protein) phosphatases II"/>
    <property type="match status" value="1"/>
</dbReference>
<dbReference type="AlphaFoldDB" id="A0AA35TWB3"/>
<accession>A0AA35TWB3</accession>
<evidence type="ECO:0000313" key="2">
    <source>
        <dbReference type="EMBL" id="CAI8054856.1"/>
    </source>
</evidence>
<sequence length="189" mass="21968">ECIDEITQILDQVSSNVGEAKSFAAQNNLAKNRSTDFLPVDNWRVVLKGENPDYIHASSVHGYKKHRAFIITQGPMRSTARDFWKMVYSRKCSVVVMLSDLIELDETRFDCTKHLLAQERRKLLLVKVKDERSNHNPLNLPHSMEVCYQYWPGKRAQTYGEFRVELLSEGWKSGFLYRNFSVQQAKLLI</sequence>
<feature type="non-terminal residue" evidence="2">
    <location>
        <position position="189"/>
    </location>
</feature>
<dbReference type="Gene3D" id="3.90.190.10">
    <property type="entry name" value="Protein tyrosine phosphatase superfamily"/>
    <property type="match status" value="1"/>
</dbReference>
<comment type="caution">
    <text evidence="2">The sequence shown here is derived from an EMBL/GenBank/DDBJ whole genome shotgun (WGS) entry which is preliminary data.</text>
</comment>
<dbReference type="Proteomes" id="UP001174909">
    <property type="component" value="Unassembled WGS sequence"/>
</dbReference>
<reference evidence="2" key="1">
    <citation type="submission" date="2023-03" db="EMBL/GenBank/DDBJ databases">
        <authorList>
            <person name="Steffen K."/>
            <person name="Cardenas P."/>
        </authorList>
    </citation>
    <scope>NUCLEOTIDE SEQUENCE</scope>
</reference>
<dbReference type="PRINTS" id="PR00700">
    <property type="entry name" value="PRTYPHPHTASE"/>
</dbReference>
<proteinExistence type="predicted"/>
<dbReference type="GO" id="GO:0004725">
    <property type="term" value="F:protein tyrosine phosphatase activity"/>
    <property type="evidence" value="ECO:0007669"/>
    <property type="project" value="InterPro"/>
</dbReference>
<organism evidence="2 3">
    <name type="scientific">Geodia barretti</name>
    <name type="common">Barrett's horny sponge</name>
    <dbReference type="NCBI Taxonomy" id="519541"/>
    <lineage>
        <taxon>Eukaryota</taxon>
        <taxon>Metazoa</taxon>
        <taxon>Porifera</taxon>
        <taxon>Demospongiae</taxon>
        <taxon>Heteroscleromorpha</taxon>
        <taxon>Tetractinellida</taxon>
        <taxon>Astrophorina</taxon>
        <taxon>Geodiidae</taxon>
        <taxon>Geodia</taxon>
    </lineage>
</organism>
<evidence type="ECO:0000313" key="3">
    <source>
        <dbReference type="Proteomes" id="UP001174909"/>
    </source>
</evidence>
<protein>
    <submittedName>
        <fullName evidence="2">Receptor-type tyrosine-protein phosphatase zeta</fullName>
    </submittedName>
</protein>
<dbReference type="PANTHER" id="PTHR19134">
    <property type="entry name" value="RECEPTOR-TYPE TYROSINE-PROTEIN PHOSPHATASE"/>
    <property type="match status" value="1"/>
</dbReference>
<dbReference type="InterPro" id="IPR029021">
    <property type="entry name" value="Prot-tyrosine_phosphatase-like"/>
</dbReference>
<keyword evidence="3" id="KW-1185">Reference proteome</keyword>
<gene>
    <name evidence="2" type="ORF">GBAR_LOCUS29932</name>
</gene>
<dbReference type="PROSITE" id="PS50055">
    <property type="entry name" value="TYR_PHOSPHATASE_PTP"/>
    <property type="match status" value="1"/>
</dbReference>
<name>A0AA35TWB3_GEOBA</name>
<dbReference type="PANTHER" id="PTHR19134:SF449">
    <property type="entry name" value="TYROSINE-PROTEIN PHOSPHATASE 1"/>
    <property type="match status" value="1"/>
</dbReference>
<feature type="domain" description="Tyrosine-protein phosphatase" evidence="1">
    <location>
        <begin position="3"/>
        <end position="189"/>
    </location>
</feature>
<evidence type="ECO:0000259" key="1">
    <source>
        <dbReference type="PROSITE" id="PS50055"/>
    </source>
</evidence>
<dbReference type="Pfam" id="PF00102">
    <property type="entry name" value="Y_phosphatase"/>
    <property type="match status" value="1"/>
</dbReference>
<keyword evidence="2" id="KW-0675">Receptor</keyword>
<dbReference type="CDD" id="cd00047">
    <property type="entry name" value="PTPc"/>
    <property type="match status" value="1"/>
</dbReference>
<dbReference type="EMBL" id="CASHTH010004212">
    <property type="protein sequence ID" value="CAI8054856.1"/>
    <property type="molecule type" value="Genomic_DNA"/>
</dbReference>
<dbReference type="InterPro" id="IPR000242">
    <property type="entry name" value="PTP_cat"/>
</dbReference>
<dbReference type="InterPro" id="IPR050348">
    <property type="entry name" value="Protein-Tyr_Phosphatase"/>
</dbReference>
<dbReference type="SMART" id="SM00194">
    <property type="entry name" value="PTPc"/>
    <property type="match status" value="1"/>
</dbReference>